<evidence type="ECO:0000313" key="4">
    <source>
        <dbReference type="Proteomes" id="UP000603641"/>
    </source>
</evidence>
<comment type="similarity">
    <text evidence="1">Belongs to the carotenoid/retinoid oxidoreductase family. CrtN subfamily.</text>
</comment>
<sequence>MVVKNFYDNVVIGGGLTGLTGAVYLSKAGKSVLVIEKERQLGGLARTTKVNGAYFNLGPHAMYEGGAALEILRDLECVPRGGYASKKGMSGIYGNQVIHVPKNLSLEESQEWMKVMGTLSEVKTDSLYSVSIREWAEKNIDYERVRDLFYAMCRQWSYCMDLSEISSGFVIEQGKLAAKGVRYVEGGWQKVVNDLRKKAEHFGATISTGIRAEQIHLKEDAVKGVILSNEKFVQANSVITAIGPTELCELVQGYEHMSIGKWKEMSHPLYGSCLDVALRKVPDPTCVFALSLDEPFYFSNHSVSVQLSDDGSHVLHVMKYNGSNNLSEVEMDERRLRELLNLLQPGWENEVVAVRFLPNQLIAYDSRSVMNHGVGIAPGPIVPEIRGLFVAGDWVGRRGRLADAAMDSAREAAKDAINFN</sequence>
<comment type="caution">
    <text evidence="3">The sequence shown here is derived from an EMBL/GenBank/DDBJ whole genome shotgun (WGS) entry which is preliminary data.</text>
</comment>
<evidence type="ECO:0000256" key="1">
    <source>
        <dbReference type="ARBA" id="ARBA00038322"/>
    </source>
</evidence>
<keyword evidence="4" id="KW-1185">Reference proteome</keyword>
<dbReference type="InterPro" id="IPR002937">
    <property type="entry name" value="Amino_oxidase"/>
</dbReference>
<dbReference type="Gene3D" id="3.90.660.50">
    <property type="match status" value="1"/>
</dbReference>
<dbReference type="Gene3D" id="3.50.50.60">
    <property type="entry name" value="FAD/NAD(P)-binding domain"/>
    <property type="match status" value="1"/>
</dbReference>
<feature type="domain" description="Amine oxidase" evidence="2">
    <location>
        <begin position="16"/>
        <end position="416"/>
    </location>
</feature>
<dbReference type="PANTHER" id="PTHR43734">
    <property type="entry name" value="PHYTOENE DESATURASE"/>
    <property type="match status" value="1"/>
</dbReference>
<dbReference type="Pfam" id="PF01593">
    <property type="entry name" value="Amino_oxidase"/>
    <property type="match status" value="1"/>
</dbReference>
<gene>
    <name evidence="3" type="ORF">H9648_20260</name>
</gene>
<reference evidence="3 4" key="1">
    <citation type="submission" date="2020-08" db="EMBL/GenBank/DDBJ databases">
        <title>A Genomic Blueprint of the Chicken Gut Microbiome.</title>
        <authorList>
            <person name="Gilroy R."/>
            <person name="Ravi A."/>
            <person name="Getino M."/>
            <person name="Pursley I."/>
            <person name="Horton D.L."/>
            <person name="Alikhan N.-F."/>
            <person name="Baker D."/>
            <person name="Gharbi K."/>
            <person name="Hall N."/>
            <person name="Watson M."/>
            <person name="Adriaenssens E.M."/>
            <person name="Foster-Nyarko E."/>
            <person name="Jarju S."/>
            <person name="Secka A."/>
            <person name="Antonio M."/>
            <person name="Oren A."/>
            <person name="Chaudhuri R."/>
            <person name="La Ragione R.M."/>
            <person name="Hildebrand F."/>
            <person name="Pallen M.J."/>
        </authorList>
    </citation>
    <scope>NUCLEOTIDE SEQUENCE [LARGE SCALE GENOMIC DNA]</scope>
    <source>
        <strain evidence="3 4">Sa2CUA10</strain>
    </source>
</reference>
<dbReference type="InterPro" id="IPR036188">
    <property type="entry name" value="FAD/NAD-bd_sf"/>
</dbReference>
<name>A0ABR8SSA8_9BACL</name>
<organism evidence="3 4">
    <name type="scientific">Fictibacillus norfolkensis</name>
    <dbReference type="NCBI Taxonomy" id="2762233"/>
    <lineage>
        <taxon>Bacteria</taxon>
        <taxon>Bacillati</taxon>
        <taxon>Bacillota</taxon>
        <taxon>Bacilli</taxon>
        <taxon>Bacillales</taxon>
        <taxon>Fictibacillaceae</taxon>
        <taxon>Fictibacillus</taxon>
    </lineage>
</organism>
<evidence type="ECO:0000313" key="3">
    <source>
        <dbReference type="EMBL" id="MBD7966385.1"/>
    </source>
</evidence>
<dbReference type="SUPFAM" id="SSF51905">
    <property type="entry name" value="FAD/NAD(P)-binding domain"/>
    <property type="match status" value="1"/>
</dbReference>
<proteinExistence type="inferred from homology"/>
<dbReference type="Proteomes" id="UP000603641">
    <property type="component" value="Unassembled WGS sequence"/>
</dbReference>
<accession>A0ABR8SSA8</accession>
<protein>
    <submittedName>
        <fullName evidence="3">FAD-dependent oxidoreductase</fullName>
    </submittedName>
</protein>
<dbReference type="EMBL" id="JACSQM010000018">
    <property type="protein sequence ID" value="MBD7966385.1"/>
    <property type="molecule type" value="Genomic_DNA"/>
</dbReference>
<dbReference type="PANTHER" id="PTHR43734:SF1">
    <property type="entry name" value="PHYTOENE DESATURASE"/>
    <property type="match status" value="1"/>
</dbReference>
<evidence type="ECO:0000259" key="2">
    <source>
        <dbReference type="Pfam" id="PF01593"/>
    </source>
</evidence>